<accession>A0A7L7L9K6</accession>
<dbReference type="Proteomes" id="UP000514509">
    <property type="component" value="Chromosome"/>
</dbReference>
<feature type="signal peptide" evidence="1">
    <location>
        <begin position="1"/>
        <end position="25"/>
    </location>
</feature>
<proteinExistence type="predicted"/>
<dbReference type="RefSeq" id="WP_182411873.1">
    <property type="nucleotide sequence ID" value="NZ_CP055153.1"/>
</dbReference>
<evidence type="ECO:0000313" key="2">
    <source>
        <dbReference type="EMBL" id="QMU29414.1"/>
    </source>
</evidence>
<gene>
    <name evidence="2" type="ORF">HUW48_15815</name>
</gene>
<organism evidence="2 3">
    <name type="scientific">Adhaeribacter radiodurans</name>
    <dbReference type="NCBI Taxonomy" id="2745197"/>
    <lineage>
        <taxon>Bacteria</taxon>
        <taxon>Pseudomonadati</taxon>
        <taxon>Bacteroidota</taxon>
        <taxon>Cytophagia</taxon>
        <taxon>Cytophagales</taxon>
        <taxon>Hymenobacteraceae</taxon>
        <taxon>Adhaeribacter</taxon>
    </lineage>
</organism>
<reference evidence="2 3" key="1">
    <citation type="submission" date="2020-08" db="EMBL/GenBank/DDBJ databases">
        <title>Adhaeribacter dokdonensis sp. nov., isolated from the rhizosphere of Elymus tsukushiensis, a plant native to the Dokdo Islands, Republic of Korea.</title>
        <authorList>
            <person name="Ghim S.Y."/>
        </authorList>
    </citation>
    <scope>NUCLEOTIDE SEQUENCE [LARGE SCALE GENOMIC DNA]</scope>
    <source>
        <strain evidence="2 3">KUDC8001</strain>
    </source>
</reference>
<dbReference type="AlphaFoldDB" id="A0A7L7L9K6"/>
<protein>
    <submittedName>
        <fullName evidence="2">Uncharacterized protein</fullName>
    </submittedName>
</protein>
<keyword evidence="1" id="KW-0732">Signal</keyword>
<evidence type="ECO:0000256" key="1">
    <source>
        <dbReference type="SAM" id="SignalP"/>
    </source>
</evidence>
<dbReference type="KEGG" id="add:HUW48_15815"/>
<feature type="chain" id="PRO_5029917907" evidence="1">
    <location>
        <begin position="26"/>
        <end position="126"/>
    </location>
</feature>
<keyword evidence="3" id="KW-1185">Reference proteome</keyword>
<dbReference type="EMBL" id="CP055153">
    <property type="protein sequence ID" value="QMU29414.1"/>
    <property type="molecule type" value="Genomic_DNA"/>
</dbReference>
<evidence type="ECO:0000313" key="3">
    <source>
        <dbReference type="Proteomes" id="UP000514509"/>
    </source>
</evidence>
<sequence>MKKLVLHGFWLSLVFEILFNSLSFANSAQVQSDSPSVKAHDATCGPKLQDKKAVKTKAKIKKEQCITAPKQCYKQSPVTEKPSFIKLPVLFPISREVAFEGNIALPEGSLYAVVHSSSSQFSPLSY</sequence>
<name>A0A7L7L9K6_9BACT</name>